<dbReference type="EMBL" id="CP029608">
    <property type="protein sequence ID" value="AXI62726.1"/>
    <property type="molecule type" value="Genomic_DNA"/>
</dbReference>
<evidence type="ECO:0000313" key="7">
    <source>
        <dbReference type="Proteomes" id="UP000253720"/>
    </source>
</evidence>
<sequence length="326" mass="36140">MNILITGAGSVMGQSIYKALAFHDFGEPLNIHFANSEELGAGRFFSLPSAPVVKTPIFPLAASPEYHSHLRNYVKEHDIQIVFSGTQHELAAVANYRDETLRAATLSSNITDICMDKVSTSAVLGRHGIRVPKTSSLNEYLESGNISGPIVIKPNHSSSSRSIYKVSGLAEAKKLIAEENIKVDSFLVQELLTGNEYTCGCYVDRYTKEINHIIFKRTLTPDGATSYGEIVLDESISSYLTNIGNALIEEGLDFGHFNVQLIQTETGPVLFEINGRLSSTEASKAYYGYNSCAAFVYNIVKQEPFKGWKIAQSGRFLRYYEELYFE</sequence>
<evidence type="ECO:0000256" key="1">
    <source>
        <dbReference type="ARBA" id="ARBA00022598"/>
    </source>
</evidence>
<dbReference type="InterPro" id="IPR011761">
    <property type="entry name" value="ATP-grasp"/>
</dbReference>
<dbReference type="GO" id="GO:0046872">
    <property type="term" value="F:metal ion binding"/>
    <property type="evidence" value="ECO:0007669"/>
    <property type="project" value="InterPro"/>
</dbReference>
<evidence type="ECO:0000256" key="2">
    <source>
        <dbReference type="ARBA" id="ARBA00022741"/>
    </source>
</evidence>
<evidence type="ECO:0000256" key="3">
    <source>
        <dbReference type="ARBA" id="ARBA00022840"/>
    </source>
</evidence>
<keyword evidence="3 4" id="KW-0067">ATP-binding</keyword>
<dbReference type="RefSeq" id="WP_114884633.1">
    <property type="nucleotide sequence ID" value="NZ_CP029608.1"/>
</dbReference>
<organism evidence="6 7">
    <name type="scientific">Pseudomonas kribbensis</name>
    <dbReference type="NCBI Taxonomy" id="1628086"/>
    <lineage>
        <taxon>Bacteria</taxon>
        <taxon>Pseudomonadati</taxon>
        <taxon>Pseudomonadota</taxon>
        <taxon>Gammaproteobacteria</taxon>
        <taxon>Pseudomonadales</taxon>
        <taxon>Pseudomonadaceae</taxon>
        <taxon>Pseudomonas</taxon>
    </lineage>
</organism>
<keyword evidence="1" id="KW-0436">Ligase</keyword>
<keyword evidence="7" id="KW-1185">Reference proteome</keyword>
<dbReference type="PANTHER" id="PTHR43585">
    <property type="entry name" value="FUMIPYRROLE BIOSYNTHESIS PROTEIN C"/>
    <property type="match status" value="1"/>
</dbReference>
<dbReference type="KEGG" id="pke:DLD99_20335"/>
<evidence type="ECO:0000259" key="5">
    <source>
        <dbReference type="PROSITE" id="PS50975"/>
    </source>
</evidence>
<evidence type="ECO:0000313" key="6">
    <source>
        <dbReference type="EMBL" id="AXI62726.1"/>
    </source>
</evidence>
<dbReference type="Proteomes" id="UP000253720">
    <property type="component" value="Chromosome"/>
</dbReference>
<dbReference type="Pfam" id="PF02655">
    <property type="entry name" value="ATP-grasp_3"/>
    <property type="match status" value="1"/>
</dbReference>
<protein>
    <recommendedName>
        <fullName evidence="5">ATP-grasp domain-containing protein</fullName>
    </recommendedName>
</protein>
<dbReference type="PANTHER" id="PTHR43585:SF2">
    <property type="entry name" value="ATP-GRASP ENZYME FSQD"/>
    <property type="match status" value="1"/>
</dbReference>
<gene>
    <name evidence="6" type="ORF">DLD99_20335</name>
</gene>
<dbReference type="PROSITE" id="PS50975">
    <property type="entry name" value="ATP_GRASP"/>
    <property type="match status" value="1"/>
</dbReference>
<dbReference type="Gene3D" id="3.30.470.20">
    <property type="entry name" value="ATP-grasp fold, B domain"/>
    <property type="match status" value="1"/>
</dbReference>
<accession>A0A345RTW0</accession>
<dbReference type="InterPro" id="IPR003806">
    <property type="entry name" value="ATP-grasp_PylC-type"/>
</dbReference>
<dbReference type="SUPFAM" id="SSF56059">
    <property type="entry name" value="Glutathione synthetase ATP-binding domain-like"/>
    <property type="match status" value="1"/>
</dbReference>
<dbReference type="Gene3D" id="3.40.50.20">
    <property type="match status" value="1"/>
</dbReference>
<dbReference type="GO" id="GO:0016874">
    <property type="term" value="F:ligase activity"/>
    <property type="evidence" value="ECO:0007669"/>
    <property type="project" value="UniProtKB-KW"/>
</dbReference>
<dbReference type="InterPro" id="IPR052032">
    <property type="entry name" value="ATP-dep_AA_Ligase"/>
</dbReference>
<dbReference type="AlphaFoldDB" id="A0A345RTW0"/>
<feature type="domain" description="ATP-grasp" evidence="5">
    <location>
        <begin position="121"/>
        <end position="300"/>
    </location>
</feature>
<dbReference type="GO" id="GO:0005524">
    <property type="term" value="F:ATP binding"/>
    <property type="evidence" value="ECO:0007669"/>
    <property type="project" value="UniProtKB-UniRule"/>
</dbReference>
<keyword evidence="2 4" id="KW-0547">Nucleotide-binding</keyword>
<evidence type="ECO:0000256" key="4">
    <source>
        <dbReference type="PROSITE-ProRule" id="PRU00409"/>
    </source>
</evidence>
<name>A0A345RTW0_9PSED</name>
<proteinExistence type="predicted"/>
<reference evidence="6 7" key="1">
    <citation type="submission" date="2018-05" db="EMBL/GenBank/DDBJ databases">
        <title>Complete genome sequence of Pseudomonas kribbensis 46-2(T).</title>
        <authorList>
            <person name="Jeong H."/>
            <person name="Lee S.-G."/>
            <person name="Rha E."/>
            <person name="Kim H."/>
        </authorList>
    </citation>
    <scope>NUCLEOTIDE SEQUENCE [LARGE SCALE GENOMIC DNA]</scope>
    <source>
        <strain evidence="6 7">46-2</strain>
    </source>
</reference>